<dbReference type="EMBL" id="HE576794">
    <property type="protein sequence ID" value="CCC73056.1"/>
    <property type="molecule type" value="Genomic_DNA"/>
</dbReference>
<dbReference type="PANTHER" id="PTHR30595">
    <property type="entry name" value="GLPR-RELATED TRANSCRIPTIONAL REPRESSOR"/>
    <property type="match status" value="1"/>
</dbReference>
<dbReference type="HOGENOM" id="CLU_024970_1_0_9"/>
<dbReference type="Gene3D" id="3.30.950.30">
    <property type="entry name" value="Schlafen, AAA domain"/>
    <property type="match status" value="1"/>
</dbReference>
<dbReference type="InterPro" id="IPR038475">
    <property type="entry name" value="RecG_C_sf"/>
</dbReference>
<keyword evidence="3" id="KW-1185">Reference proteome</keyword>
<dbReference type="eggNOG" id="COG2865">
    <property type="taxonomic scope" value="Bacteria"/>
</dbReference>
<dbReference type="STRING" id="1064535.MELS_0834"/>
<dbReference type="InterPro" id="IPR007421">
    <property type="entry name" value="Schlafen_AlbA_2_dom"/>
</dbReference>
<dbReference type="AlphaFoldDB" id="G0VNM8"/>
<evidence type="ECO:0000313" key="3">
    <source>
        <dbReference type="Proteomes" id="UP000010111"/>
    </source>
</evidence>
<protein>
    <recommendedName>
        <fullName evidence="1">Schlafen AlbA-2 domain-containing protein</fullName>
    </recommendedName>
</protein>
<dbReference type="PANTHER" id="PTHR30595:SF6">
    <property type="entry name" value="SCHLAFEN ALBA-2 DOMAIN-CONTAINING PROTEIN"/>
    <property type="match status" value="1"/>
</dbReference>
<evidence type="ECO:0000259" key="1">
    <source>
        <dbReference type="Pfam" id="PF04326"/>
    </source>
</evidence>
<dbReference type="Proteomes" id="UP000010111">
    <property type="component" value="Chromosome"/>
</dbReference>
<gene>
    <name evidence="2" type="ORF">MELS_0834</name>
</gene>
<reference evidence="2 3" key="1">
    <citation type="journal article" date="2011" name="J. Bacteriol.">
        <title>Genome Sequence of the Ruminal Bacterium Megasphaera elsdenii.</title>
        <authorList>
            <person name="Marx H."/>
            <person name="Graf A.B."/>
            <person name="Tatto N."/>
            <person name="Thallinger G.G."/>
            <person name="Mattanovich D."/>
            <person name="Sauer M."/>
        </authorList>
    </citation>
    <scope>NUCLEOTIDE SEQUENCE [LARGE SCALE GENOMIC DNA]</scope>
    <source>
        <strain evidence="2 3">DSM 20460</strain>
    </source>
</reference>
<feature type="domain" description="Schlafen AlbA-2" evidence="1">
    <location>
        <begin position="10"/>
        <end position="129"/>
    </location>
</feature>
<accession>G0VNM8</accession>
<name>G0VNM8_MEGEL</name>
<dbReference type="Pfam" id="PF04326">
    <property type="entry name" value="SLFN_AlbA_2"/>
    <property type="match status" value="1"/>
</dbReference>
<sequence length="504" mass="57322">MDIKDFQGIEASFLDYKIFLEAEKPKSWLKSVSAFANTKGGHILFGVTDKTHEAIGLDDVQKAASKIAEIISVRISPKVNYTIDTFPGTREGKFCLDLSIFPGPHYPYYYVHEQTRECYVRRGDRSEPATTLEINTLILKGMNQTYDALPTSYKLDDISFTLLGATFKQETGESFNLPQDAVSLGLTTPSGEVTNAGLLLCDQGVLRHSRVVCTHWKGKEKGAIDGDALDDQEFFGTSLIMLLSNTEAFIRNNSKNPWTIRGMRREENSDYPFKAVREVLVNALIHRDYQNIGAEVHVDMYDDRMEISSPGGMMNGSRIQDLDLSMVPSMRRNEIISDIFGRLHYMDRRGSGIRRIINSYAHFKIKPNFYSNEYFFLVSLPNRGVPSKIKHTTEETQLTSGETQLTSGETQLTSGEMQLTGEKMTLEMWKTNIRQKTGNKFQPRTVDKLAKLMAIYEDKYPFNRQIVANRFEISENAASRILKRAIECGIVRKEKKGVYYFQFP</sequence>
<dbReference type="Gene3D" id="3.30.565.60">
    <property type="match status" value="1"/>
</dbReference>
<dbReference type="InterPro" id="IPR038461">
    <property type="entry name" value="Schlafen_AlbA_2_dom_sf"/>
</dbReference>
<dbReference type="GeneID" id="97491792"/>
<dbReference type="RefSeq" id="WP_014015792.1">
    <property type="nucleotide sequence ID" value="NC_015873.1"/>
</dbReference>
<proteinExistence type="predicted"/>
<dbReference type="Pfam" id="PF13749">
    <property type="entry name" value="HATPase_c_4"/>
    <property type="match status" value="1"/>
</dbReference>
<evidence type="ECO:0000313" key="2">
    <source>
        <dbReference type="EMBL" id="CCC73056.1"/>
    </source>
</evidence>
<organism evidence="2 3">
    <name type="scientific">Megasphaera elsdenii DSM 20460</name>
    <dbReference type="NCBI Taxonomy" id="1064535"/>
    <lineage>
        <taxon>Bacteria</taxon>
        <taxon>Bacillati</taxon>
        <taxon>Bacillota</taxon>
        <taxon>Negativicutes</taxon>
        <taxon>Veillonellales</taxon>
        <taxon>Veillonellaceae</taxon>
        <taxon>Megasphaera</taxon>
    </lineage>
</organism>
<dbReference type="KEGG" id="med:MELS_0834"/>